<comment type="caution">
    <text evidence="3">The sequence shown here is derived from an EMBL/GenBank/DDBJ whole genome shotgun (WGS) entry which is preliminary data.</text>
</comment>
<dbReference type="AlphaFoldDB" id="A0A4Z0G547"/>
<gene>
    <name evidence="3" type="ORF">E4099_28945</name>
</gene>
<keyword evidence="4" id="KW-1185">Reference proteome</keyword>
<dbReference type="EMBL" id="SRID01000454">
    <property type="protein sequence ID" value="TGA89940.1"/>
    <property type="molecule type" value="Genomic_DNA"/>
</dbReference>
<evidence type="ECO:0000313" key="3">
    <source>
        <dbReference type="EMBL" id="TGA89940.1"/>
    </source>
</evidence>
<keyword evidence="2" id="KW-0472">Membrane</keyword>
<keyword evidence="2" id="KW-1133">Transmembrane helix</keyword>
<feature type="transmembrane region" description="Helical" evidence="2">
    <location>
        <begin position="32"/>
        <end position="52"/>
    </location>
</feature>
<organism evidence="3 4">
    <name type="scientific">Streptomyces palmae</name>
    <dbReference type="NCBI Taxonomy" id="1701085"/>
    <lineage>
        <taxon>Bacteria</taxon>
        <taxon>Bacillati</taxon>
        <taxon>Actinomycetota</taxon>
        <taxon>Actinomycetes</taxon>
        <taxon>Kitasatosporales</taxon>
        <taxon>Streptomycetaceae</taxon>
        <taxon>Streptomyces</taxon>
    </lineage>
</organism>
<evidence type="ECO:0000256" key="2">
    <source>
        <dbReference type="SAM" id="Phobius"/>
    </source>
</evidence>
<evidence type="ECO:0000313" key="4">
    <source>
        <dbReference type="Proteomes" id="UP000297948"/>
    </source>
</evidence>
<keyword evidence="2" id="KW-0812">Transmembrane</keyword>
<dbReference type="OrthoDB" id="3873226at2"/>
<accession>A0A4Z0G547</accession>
<evidence type="ECO:0000256" key="1">
    <source>
        <dbReference type="SAM" id="MobiDB-lite"/>
    </source>
</evidence>
<reference evidence="3 4" key="1">
    <citation type="submission" date="2019-03" db="EMBL/GenBank/DDBJ databases">
        <authorList>
            <person name="Gonzalez-Pimentel J.L."/>
        </authorList>
    </citation>
    <scope>NUCLEOTIDE SEQUENCE [LARGE SCALE GENOMIC DNA]</scope>
    <source>
        <strain evidence="3 4">JCM 31289</strain>
    </source>
</reference>
<feature type="region of interest" description="Disordered" evidence="1">
    <location>
        <begin position="1"/>
        <end position="27"/>
    </location>
</feature>
<sequence>MADTVARTVRGARGREGADTFGGQRPGTRHPLVAVAMAMPVAALLAVAFGGWEAVVIQASSVAEVLGR</sequence>
<dbReference type="Proteomes" id="UP000297948">
    <property type="component" value="Unassembled WGS sequence"/>
</dbReference>
<name>A0A4Z0G547_9ACTN</name>
<proteinExistence type="predicted"/>
<protein>
    <submittedName>
        <fullName evidence="3">Uncharacterized protein</fullName>
    </submittedName>
</protein>
<dbReference type="RefSeq" id="WP_135342084.1">
    <property type="nucleotide sequence ID" value="NZ_JBHLTX010000022.1"/>
</dbReference>